<dbReference type="AlphaFoldDB" id="A0AAU9WZR3"/>
<dbReference type="Proteomes" id="UP001159428">
    <property type="component" value="Unassembled WGS sequence"/>
</dbReference>
<comment type="caution">
    <text evidence="1">The sequence shown here is derived from an EMBL/GenBank/DDBJ whole genome shotgun (WGS) entry which is preliminary data.</text>
</comment>
<evidence type="ECO:0000313" key="1">
    <source>
        <dbReference type="EMBL" id="CAH3131707.1"/>
    </source>
</evidence>
<reference evidence="1 2" key="1">
    <citation type="submission" date="2022-05" db="EMBL/GenBank/DDBJ databases">
        <authorList>
            <consortium name="Genoscope - CEA"/>
            <person name="William W."/>
        </authorList>
    </citation>
    <scope>NUCLEOTIDE SEQUENCE [LARGE SCALE GENOMIC DNA]</scope>
</reference>
<organism evidence="1 2">
    <name type="scientific">Pocillopora meandrina</name>
    <dbReference type="NCBI Taxonomy" id="46732"/>
    <lineage>
        <taxon>Eukaryota</taxon>
        <taxon>Metazoa</taxon>
        <taxon>Cnidaria</taxon>
        <taxon>Anthozoa</taxon>
        <taxon>Hexacorallia</taxon>
        <taxon>Scleractinia</taxon>
        <taxon>Astrocoeniina</taxon>
        <taxon>Pocilloporidae</taxon>
        <taxon>Pocillopora</taxon>
    </lineage>
</organism>
<evidence type="ECO:0000313" key="2">
    <source>
        <dbReference type="Proteomes" id="UP001159428"/>
    </source>
</evidence>
<dbReference type="EMBL" id="CALNXJ010000026">
    <property type="protein sequence ID" value="CAH3131707.1"/>
    <property type="molecule type" value="Genomic_DNA"/>
</dbReference>
<keyword evidence="2" id="KW-1185">Reference proteome</keyword>
<proteinExistence type="predicted"/>
<sequence length="101" mass="11328">MLHLSECPERTVCCIVPGCTTMVKQRDVLQHLINAASAHIVLQEEEVQPLQCLMHFQKSGVTSGSHTCTALSLGARMETGGGRIYDLRECPWSWCPKRCQW</sequence>
<accession>A0AAU9WZR3</accession>
<dbReference type="SUPFAM" id="SSF49599">
    <property type="entry name" value="TRAF domain-like"/>
    <property type="match status" value="1"/>
</dbReference>
<evidence type="ECO:0008006" key="3">
    <source>
        <dbReference type="Google" id="ProtNLM"/>
    </source>
</evidence>
<gene>
    <name evidence="1" type="ORF">PMEA_00014792</name>
</gene>
<name>A0AAU9WZR3_9CNID</name>
<protein>
    <recommendedName>
        <fullName evidence="3">RING-type E3 ubiquitin transferase</fullName>
    </recommendedName>
</protein>